<sequence>MAFNFRSVCRQISAVKWVKVSAAVSAIAGWPPSASSAMLKDHESGWVGQKAINNMLRPQNQQMQRRPPLHQPTSPPITHTFNEHSFKRSTQRLQHNVKVNSLLERVLFGGKVGGMGGMGGAREAGRCVVAPKRKQSCRTALVVRSFHPLVFPASRILCHSTTMLADDVLWNGTGISAAQTGEFPTVFEGKLATRNIVMD</sequence>
<proteinExistence type="predicted"/>
<dbReference type="AlphaFoldDB" id="Q6IKE3"/>
<evidence type="ECO:0000256" key="1">
    <source>
        <dbReference type="SAM" id="MobiDB-lite"/>
    </source>
</evidence>
<gene>
    <name evidence="2" type="ORF">HDC12671</name>
</gene>
<accession>Q6IKE3</accession>
<protein>
    <submittedName>
        <fullName evidence="2">HDC12671</fullName>
    </submittedName>
</protein>
<reference evidence="2" key="1">
    <citation type="journal article" date="2003" name="Genome Biol.">
        <title>An integrated gene annotation and transcriptional profiling approach towards the full gene content of the Drosophila genome.</title>
        <authorList>
            <person name="Hild M."/>
            <person name="Beckmann B."/>
            <person name="Haas S.A."/>
            <person name="Koch B."/>
            <person name="Solovyev V."/>
            <person name="Busold C."/>
            <person name="Fellenberg K."/>
            <person name="Boutros M."/>
            <person name="Vingron M."/>
            <person name="Sauer F."/>
            <person name="Hoheisel J.D."/>
            <person name="Paro R."/>
        </authorList>
    </citation>
    <scope>NUCLEOTIDE SEQUENCE</scope>
</reference>
<dbReference type="EMBL" id="BK002423">
    <property type="protein sequence ID" value="DAA03929.1"/>
    <property type="molecule type" value="Genomic_DNA"/>
</dbReference>
<name>Q6IKE3_DROME</name>
<organism evidence="2">
    <name type="scientific">Drosophila melanogaster</name>
    <name type="common">Fruit fly</name>
    <dbReference type="NCBI Taxonomy" id="7227"/>
    <lineage>
        <taxon>Eukaryota</taxon>
        <taxon>Metazoa</taxon>
        <taxon>Ecdysozoa</taxon>
        <taxon>Arthropoda</taxon>
        <taxon>Hexapoda</taxon>
        <taxon>Insecta</taxon>
        <taxon>Pterygota</taxon>
        <taxon>Neoptera</taxon>
        <taxon>Endopterygota</taxon>
        <taxon>Diptera</taxon>
        <taxon>Brachycera</taxon>
        <taxon>Muscomorpha</taxon>
        <taxon>Ephydroidea</taxon>
        <taxon>Drosophilidae</taxon>
        <taxon>Drosophila</taxon>
        <taxon>Sophophora</taxon>
    </lineage>
</organism>
<feature type="region of interest" description="Disordered" evidence="1">
    <location>
        <begin position="60"/>
        <end position="79"/>
    </location>
</feature>
<evidence type="ECO:0000313" key="2">
    <source>
        <dbReference type="EMBL" id="DAA03929.1"/>
    </source>
</evidence>